<gene>
    <name evidence="1" type="ORF">CQZ99_19570</name>
</gene>
<protein>
    <submittedName>
        <fullName evidence="1">Antimetabolite toxin biosynthesis protein MgoB</fullName>
    </submittedName>
</protein>
<organism evidence="1 2">
    <name type="scientific">Pseudomonas poae</name>
    <dbReference type="NCBI Taxonomy" id="200451"/>
    <lineage>
        <taxon>Bacteria</taxon>
        <taxon>Pseudomonadati</taxon>
        <taxon>Pseudomonadota</taxon>
        <taxon>Gammaproteobacteria</taxon>
        <taxon>Pseudomonadales</taxon>
        <taxon>Pseudomonadaceae</taxon>
        <taxon>Pseudomonas</taxon>
    </lineage>
</organism>
<keyword evidence="2" id="KW-1185">Reference proteome</keyword>
<accession>A0A2S9EGJ1</accession>
<dbReference type="AlphaFoldDB" id="A0A2S9EGJ1"/>
<dbReference type="InterPro" id="IPR024423">
    <property type="entry name" value="DUF3050"/>
</dbReference>
<evidence type="ECO:0000313" key="1">
    <source>
        <dbReference type="EMBL" id="PRC14292.1"/>
    </source>
</evidence>
<dbReference type="Pfam" id="PF11251">
    <property type="entry name" value="DUF3050"/>
    <property type="match status" value="1"/>
</dbReference>
<dbReference type="Gene3D" id="1.20.910.10">
    <property type="entry name" value="Heme oxygenase-like"/>
    <property type="match status" value="1"/>
</dbReference>
<sequence length="252" mass="28481">MQQALLEQKQLQLCSHPLFIEITSIRKLQLFMESHVFAVWDFMTLTKRLQQDLTGMQLPWLPPVDPLAARLINEIVLGEESDEHPRQGHCSHFELYLEAMREVGANTSTIDRFIALQREGQAVNAALLGANPPQGVGAFVSDTLRIALNAPTHCVAAVFLHGREHVIPMMFEHLLQSEDINPHQAPTFYRYLTRHIELDTEDHGPAAHRLLERLVSADPTHPQQAHDAAVAAVQSRINLWDHVRASLHEVHP</sequence>
<evidence type="ECO:0000313" key="2">
    <source>
        <dbReference type="Proteomes" id="UP000238045"/>
    </source>
</evidence>
<proteinExistence type="predicted"/>
<dbReference type="RefSeq" id="WP_105698292.1">
    <property type="nucleotide sequence ID" value="NZ_CP159260.1"/>
</dbReference>
<name>A0A2S9EGJ1_9PSED</name>
<dbReference type="InterPro" id="IPR016084">
    <property type="entry name" value="Haem_Oase-like_multi-hlx"/>
</dbReference>
<dbReference type="Proteomes" id="UP000238045">
    <property type="component" value="Unassembled WGS sequence"/>
</dbReference>
<dbReference type="SUPFAM" id="SSF48613">
    <property type="entry name" value="Heme oxygenase-like"/>
    <property type="match status" value="1"/>
</dbReference>
<dbReference type="EMBL" id="PCQL01000023">
    <property type="protein sequence ID" value="PRC14292.1"/>
    <property type="molecule type" value="Genomic_DNA"/>
</dbReference>
<reference evidence="1 2" key="1">
    <citation type="submission" date="2017-09" db="EMBL/GenBank/DDBJ databases">
        <title>Genomic, metabolic, and phenotypic characteristics of bacterial isolates from the natural microbiome of the model nematode Caenorhabditis elegans.</title>
        <authorList>
            <person name="Zimmermann J."/>
            <person name="Obeng N."/>
            <person name="Yang W."/>
            <person name="Obeng O."/>
            <person name="Kissoyan K."/>
            <person name="Pees B."/>
            <person name="Dirksen P."/>
            <person name="Hoppner M."/>
            <person name="Franke A."/>
            <person name="Rosenstiel P."/>
            <person name="Leippe M."/>
            <person name="Dierking K."/>
            <person name="Kaleta C."/>
            <person name="Schulenburg H."/>
        </authorList>
    </citation>
    <scope>NUCLEOTIDE SEQUENCE [LARGE SCALE GENOMIC DNA]</scope>
    <source>
        <strain evidence="1 2">MYb117</strain>
    </source>
</reference>
<comment type="caution">
    <text evidence="1">The sequence shown here is derived from an EMBL/GenBank/DDBJ whole genome shotgun (WGS) entry which is preliminary data.</text>
</comment>